<dbReference type="SUPFAM" id="SSF111369">
    <property type="entry name" value="HlyD-like secretion proteins"/>
    <property type="match status" value="1"/>
</dbReference>
<dbReference type="OrthoDB" id="9811754at2"/>
<keyword evidence="5 6" id="KW-0472">Membrane</keyword>
<dbReference type="InterPro" id="IPR058625">
    <property type="entry name" value="MdtA-like_BSH"/>
</dbReference>
<evidence type="ECO:0000259" key="7">
    <source>
        <dbReference type="Pfam" id="PF25876"/>
    </source>
</evidence>
<dbReference type="Gene3D" id="2.40.50.100">
    <property type="match status" value="1"/>
</dbReference>
<evidence type="ECO:0000313" key="11">
    <source>
        <dbReference type="Proteomes" id="UP000029577"/>
    </source>
</evidence>
<dbReference type="Pfam" id="PF25963">
    <property type="entry name" value="Beta-barrel_AAEA"/>
    <property type="match status" value="1"/>
</dbReference>
<keyword evidence="11" id="KW-1185">Reference proteome</keyword>
<dbReference type="InterPro" id="IPR050393">
    <property type="entry name" value="MFP_Efflux_Pump"/>
</dbReference>
<dbReference type="GO" id="GO:0022857">
    <property type="term" value="F:transmembrane transporter activity"/>
    <property type="evidence" value="ECO:0007669"/>
    <property type="project" value="InterPro"/>
</dbReference>
<organism evidence="10 11">
    <name type="scientific">Tatumella morbirosei</name>
    <dbReference type="NCBI Taxonomy" id="642227"/>
    <lineage>
        <taxon>Bacteria</taxon>
        <taxon>Pseudomonadati</taxon>
        <taxon>Pseudomonadota</taxon>
        <taxon>Gammaproteobacteria</taxon>
        <taxon>Enterobacterales</taxon>
        <taxon>Erwiniaceae</taxon>
        <taxon>Tatumella</taxon>
    </lineage>
</organism>
<keyword evidence="4 6" id="KW-1133">Transmembrane helix</keyword>
<evidence type="ECO:0000313" key="10">
    <source>
        <dbReference type="EMBL" id="KGD72876.1"/>
    </source>
</evidence>
<evidence type="ECO:0000256" key="3">
    <source>
        <dbReference type="ARBA" id="ARBA00022692"/>
    </source>
</evidence>
<dbReference type="Gene3D" id="1.10.287.470">
    <property type="entry name" value="Helix hairpin bin"/>
    <property type="match status" value="1"/>
</dbReference>
<comment type="similarity">
    <text evidence="2">Belongs to the membrane fusion protein (MFP) (TC 8.A.1) family.</text>
</comment>
<dbReference type="PANTHER" id="PTHR30367:SF13">
    <property type="entry name" value="MULTIDRUG RESISTANCE EFFLUX PUMP"/>
    <property type="match status" value="1"/>
</dbReference>
<dbReference type="eggNOG" id="COG1566">
    <property type="taxonomic scope" value="Bacteria"/>
</dbReference>
<evidence type="ECO:0000256" key="2">
    <source>
        <dbReference type="ARBA" id="ARBA00009477"/>
    </source>
</evidence>
<keyword evidence="3 6" id="KW-0812">Transmembrane</keyword>
<dbReference type="GO" id="GO:0016020">
    <property type="term" value="C:membrane"/>
    <property type="evidence" value="ECO:0007669"/>
    <property type="project" value="InterPro"/>
</dbReference>
<evidence type="ECO:0000256" key="1">
    <source>
        <dbReference type="ARBA" id="ARBA00004167"/>
    </source>
</evidence>
<feature type="domain" description="Multidrug resistance protein MdtA-like alpha-helical hairpin" evidence="7">
    <location>
        <begin position="85"/>
        <end position="151"/>
    </location>
</feature>
<evidence type="ECO:0000256" key="4">
    <source>
        <dbReference type="ARBA" id="ARBA00022989"/>
    </source>
</evidence>
<reference evidence="10" key="1">
    <citation type="submission" date="2014-12" db="EMBL/GenBank/DDBJ databases">
        <title>The draft genome of the Tatumella morbirosei type strain, LMG23360T isolated from pineapple rot.</title>
        <authorList>
            <person name="Smits T.H."/>
            <person name="Palmer M."/>
            <person name="Venter S.N."/>
            <person name="Duffy B."/>
            <person name="Steenkamp E.T."/>
            <person name="Chan W.Y."/>
            <person name="Coutinho T.A."/>
            <person name="Coetzee M.P."/>
            <person name="De Maayer P."/>
        </authorList>
    </citation>
    <scope>NUCLEOTIDE SEQUENCE [LARGE SCALE GENOMIC DNA]</scope>
    <source>
        <strain evidence="10">LMG 23360</strain>
    </source>
</reference>
<evidence type="ECO:0000259" key="9">
    <source>
        <dbReference type="Pfam" id="PF25963"/>
    </source>
</evidence>
<feature type="domain" description="Multidrug resistance protein MdtA-like barrel-sandwich hybrid" evidence="8">
    <location>
        <begin position="43"/>
        <end position="183"/>
    </location>
</feature>
<dbReference type="InterPro" id="IPR058624">
    <property type="entry name" value="MdtA-like_HH"/>
</dbReference>
<dbReference type="InterPro" id="IPR006143">
    <property type="entry name" value="RND_pump_MFP"/>
</dbReference>
<dbReference type="InterPro" id="IPR058634">
    <property type="entry name" value="AaeA-lik-b-barrel"/>
</dbReference>
<evidence type="ECO:0000259" key="8">
    <source>
        <dbReference type="Pfam" id="PF25917"/>
    </source>
</evidence>
<evidence type="ECO:0000256" key="6">
    <source>
        <dbReference type="SAM" id="Phobius"/>
    </source>
</evidence>
<comment type="subcellular location">
    <subcellularLocation>
        <location evidence="1">Membrane</location>
        <topology evidence="1">Single-pass membrane protein</topology>
    </subcellularLocation>
</comment>
<sequence length="284" mass="31510">MKVNLLKYFTTLFVFAIALFAGWWMWNYYMQSPWTRDGKIRAEIVDITPEVSGRVVAVNISDNQFVRKGDLLVALDTIPLQIAQDNAEALLAKAQADLLKAQHELQRRAKLPRNVISAEDLDIASQTAAAAVASVKAAQATLNKSRWDLQHANIYAPTDGWITNLSLRAGNYATEGAPLFALLDSHSYYVMGYFEETKLRNIHVGAPANIVLYSNGKTLNGKVLSIGRAIYDQNVEANGLVPEIKPTVPWVRLAQRVPVRIRLDDVPAWIPLVAGTTCTIVIRQ</sequence>
<protein>
    <submittedName>
        <fullName evidence="10">Membrane protein</fullName>
    </submittedName>
</protein>
<name>A0A095T7K1_9GAMM</name>
<feature type="domain" description="p-hydroxybenzoic acid efflux pump subunit AaeA-like beta-barrel" evidence="9">
    <location>
        <begin position="187"/>
        <end position="282"/>
    </location>
</feature>
<accession>A0A095T7K1</accession>
<dbReference type="Gene3D" id="2.40.30.170">
    <property type="match status" value="1"/>
</dbReference>
<dbReference type="Proteomes" id="UP000029577">
    <property type="component" value="Unassembled WGS sequence"/>
</dbReference>
<proteinExistence type="inferred from homology"/>
<dbReference type="EMBL" id="JPKR02000003">
    <property type="protein sequence ID" value="KGD72876.1"/>
    <property type="molecule type" value="Genomic_DNA"/>
</dbReference>
<dbReference type="RefSeq" id="WP_038020548.1">
    <property type="nucleotide sequence ID" value="NZ_JPKR02000003.1"/>
</dbReference>
<comment type="caution">
    <text evidence="10">The sequence shown here is derived from an EMBL/GenBank/DDBJ whole genome shotgun (WGS) entry which is preliminary data.</text>
</comment>
<dbReference type="Pfam" id="PF25876">
    <property type="entry name" value="HH_MFP_RND"/>
    <property type="match status" value="1"/>
</dbReference>
<dbReference type="Pfam" id="PF25917">
    <property type="entry name" value="BSH_RND"/>
    <property type="match status" value="1"/>
</dbReference>
<dbReference type="STRING" id="642227.HA49_11690"/>
<feature type="transmembrane region" description="Helical" evidence="6">
    <location>
        <begin position="6"/>
        <end position="26"/>
    </location>
</feature>
<gene>
    <name evidence="10" type="ORF">HA49_11690</name>
</gene>
<dbReference type="AlphaFoldDB" id="A0A095T7K1"/>
<dbReference type="PANTHER" id="PTHR30367">
    <property type="entry name" value="P-HYDROXYBENZOIC ACID EFFLUX PUMP SUBUNIT AAEA-RELATED"/>
    <property type="match status" value="1"/>
</dbReference>
<evidence type="ECO:0000256" key="5">
    <source>
        <dbReference type="ARBA" id="ARBA00023136"/>
    </source>
</evidence>
<dbReference type="NCBIfam" id="TIGR01730">
    <property type="entry name" value="RND_mfp"/>
    <property type="match status" value="1"/>
</dbReference>